<accession>A0A6G5QFG1</accession>
<keyword evidence="5" id="KW-1185">Reference proteome</keyword>
<feature type="transmembrane region" description="Helical" evidence="1">
    <location>
        <begin position="22"/>
        <end position="44"/>
    </location>
</feature>
<dbReference type="RefSeq" id="WP_171993351.1">
    <property type="nucleotide sequence ID" value="NZ_CP012542.1"/>
</dbReference>
<proteinExistence type="predicted"/>
<protein>
    <submittedName>
        <fullName evidence="3">Putative membrane protein</fullName>
    </submittedName>
</protein>
<evidence type="ECO:0000256" key="1">
    <source>
        <dbReference type="SAM" id="Phobius"/>
    </source>
</evidence>
<evidence type="ECO:0000313" key="5">
    <source>
        <dbReference type="Proteomes" id="UP000503264"/>
    </source>
</evidence>
<keyword evidence="1" id="KW-1133">Transmembrane helix</keyword>
<evidence type="ECO:0000313" key="2">
    <source>
        <dbReference type="EMBL" id="QCD44087.1"/>
    </source>
</evidence>
<evidence type="ECO:0000313" key="3">
    <source>
        <dbReference type="EMBL" id="QCD44425.1"/>
    </source>
</evidence>
<sequence length="82" mass="9648">MNYEAVFFIMIENMKKMGFEGFFAWICFICVTWVFLTAFGIELSKALNIKKSMLDLYDSIVLITLLIIWICGIYYYGKFTIV</sequence>
<dbReference type="EMBL" id="CP012542">
    <property type="protein sequence ID" value="QCD44425.1"/>
    <property type="molecule type" value="Genomic_DNA"/>
</dbReference>
<dbReference type="EMBL" id="CP012542">
    <property type="protein sequence ID" value="QCD44087.1"/>
    <property type="molecule type" value="Genomic_DNA"/>
</dbReference>
<gene>
    <name evidence="2" type="ORF">CMUC_0273</name>
    <name evidence="3" type="ORF">CMUC_0626</name>
    <name evidence="4" type="ORF">CMUC_0891</name>
</gene>
<keyword evidence="1" id="KW-0812">Transmembrane</keyword>
<feature type="transmembrane region" description="Helical" evidence="1">
    <location>
        <begin position="56"/>
        <end position="76"/>
    </location>
</feature>
<dbReference type="EMBL" id="CP012542">
    <property type="protein sequence ID" value="QCD44680.1"/>
    <property type="molecule type" value="Genomic_DNA"/>
</dbReference>
<reference evidence="3 5" key="1">
    <citation type="submission" date="2016-07" db="EMBL/GenBank/DDBJ databases">
        <title>Comparative genomics of the Campylobacter concisus group.</title>
        <authorList>
            <person name="Miller W.G."/>
            <person name="Yee E."/>
            <person name="Chapman M.H."/>
            <person name="Huynh S."/>
            <person name="Bono J.L."/>
            <person name="On S.L.W."/>
            <person name="StLeger J."/>
            <person name="Foster G."/>
            <person name="Parker C.T."/>
        </authorList>
    </citation>
    <scope>NUCLEOTIDE SEQUENCE [LARGE SCALE GENOMIC DNA]</scope>
    <source>
        <strain evidence="3 5">CCUG 21559</strain>
    </source>
</reference>
<keyword evidence="1" id="KW-0472">Membrane</keyword>
<dbReference type="Proteomes" id="UP000503264">
    <property type="component" value="Chromosome"/>
</dbReference>
<dbReference type="AlphaFoldDB" id="A0A6G5QFG1"/>
<evidence type="ECO:0000313" key="4">
    <source>
        <dbReference type="EMBL" id="QCD44680.1"/>
    </source>
</evidence>
<name>A0A6G5QFG1_9BACT</name>
<organism evidence="3 5">
    <name type="scientific">Campylobacter mucosalis CCUG 21559</name>
    <dbReference type="NCBI Taxonomy" id="1032067"/>
    <lineage>
        <taxon>Bacteria</taxon>
        <taxon>Pseudomonadati</taxon>
        <taxon>Campylobacterota</taxon>
        <taxon>Epsilonproteobacteria</taxon>
        <taxon>Campylobacterales</taxon>
        <taxon>Campylobacteraceae</taxon>
        <taxon>Campylobacter</taxon>
    </lineage>
</organism>